<dbReference type="PANTHER" id="PTHR34580">
    <property type="match status" value="1"/>
</dbReference>
<dbReference type="EMBL" id="LDRK01000018">
    <property type="protein sequence ID" value="KTR86565.1"/>
    <property type="molecule type" value="Genomic_DNA"/>
</dbReference>
<evidence type="ECO:0000313" key="4">
    <source>
        <dbReference type="EMBL" id="KTR86565.1"/>
    </source>
</evidence>
<sequence>MPSSSASSDAPAKAPRSSVPSEQRLFSLVLALVVSPLGATKRELLSSVYGYADRYRHGRISPALEKQFERDKDQLRSLGIQIEAFDDPQDAGNNQLTRYRISKERLQFPSDLRFSERELMLLRLAALAWSEGSLSAESRRATMKLEALGAGLDVQQIGIAPRLGTAEAAAAPLQRAIDAGRTVRFAYRLPDRSEPLLRTVAPLRLHRADGRWHLISWDLERDAARTFLLARIEGRVQQLAEEVAPELRLRIDDAVADLERLRSDRRAVLCVRRGSIAEARLLSRASDEPGTARCGAEDHREIEVGVLDPHIFATELIGYGADVSVCEPERLRDLVVAGLRRIADVHRTRGGAVAPTVAPAADGAEGDGPGGAARA</sequence>
<dbReference type="OrthoDB" id="3268930at2"/>
<dbReference type="PANTHER" id="PTHR34580:SF3">
    <property type="entry name" value="PROTEIN PAFB"/>
    <property type="match status" value="1"/>
</dbReference>
<gene>
    <name evidence="4" type="ORF">NS354_03950</name>
</gene>
<dbReference type="Proteomes" id="UP000070810">
    <property type="component" value="Unassembled WGS sequence"/>
</dbReference>
<evidence type="ECO:0000313" key="5">
    <source>
        <dbReference type="Proteomes" id="UP000070810"/>
    </source>
</evidence>
<name>A0A147EQ86_9MICO</name>
<dbReference type="Pfam" id="PF25583">
    <property type="entry name" value="WCX"/>
    <property type="match status" value="1"/>
</dbReference>
<comment type="caution">
    <text evidence="4">The sequence shown here is derived from an EMBL/GenBank/DDBJ whole genome shotgun (WGS) entry which is preliminary data.</text>
</comment>
<dbReference type="PATRIC" id="fig|1079994.3.peg.827"/>
<proteinExistence type="predicted"/>
<feature type="domain" description="WYL" evidence="2">
    <location>
        <begin position="171"/>
        <end position="233"/>
    </location>
</feature>
<protein>
    <submittedName>
        <fullName evidence="4">Transcriptional regulator</fullName>
    </submittedName>
</protein>
<dbReference type="InterPro" id="IPR051534">
    <property type="entry name" value="CBASS_pafABC_assoc_protein"/>
</dbReference>
<evidence type="ECO:0000259" key="2">
    <source>
        <dbReference type="Pfam" id="PF13280"/>
    </source>
</evidence>
<organism evidence="4 5">
    <name type="scientific">Leucobacter chromiiresistens</name>
    <dbReference type="NCBI Taxonomy" id="1079994"/>
    <lineage>
        <taxon>Bacteria</taxon>
        <taxon>Bacillati</taxon>
        <taxon>Actinomycetota</taxon>
        <taxon>Actinomycetes</taxon>
        <taxon>Micrococcales</taxon>
        <taxon>Microbacteriaceae</taxon>
        <taxon>Leucobacter</taxon>
    </lineage>
</organism>
<dbReference type="PROSITE" id="PS52050">
    <property type="entry name" value="WYL"/>
    <property type="match status" value="1"/>
</dbReference>
<dbReference type="AlphaFoldDB" id="A0A147EQ86"/>
<dbReference type="InterPro" id="IPR026881">
    <property type="entry name" value="WYL_dom"/>
</dbReference>
<feature type="compositionally biased region" description="Gly residues" evidence="1">
    <location>
        <begin position="366"/>
        <end position="375"/>
    </location>
</feature>
<keyword evidence="5" id="KW-1185">Reference proteome</keyword>
<dbReference type="InterPro" id="IPR057727">
    <property type="entry name" value="WCX_dom"/>
</dbReference>
<reference evidence="4 5" key="1">
    <citation type="journal article" date="2016" name="Front. Microbiol.">
        <title>Genomic Resource of Rice Seed Associated Bacteria.</title>
        <authorList>
            <person name="Midha S."/>
            <person name="Bansal K."/>
            <person name="Sharma S."/>
            <person name="Kumar N."/>
            <person name="Patil P.P."/>
            <person name="Chaudhry V."/>
            <person name="Patil P.B."/>
        </authorList>
    </citation>
    <scope>NUCLEOTIDE SEQUENCE [LARGE SCALE GENOMIC DNA]</scope>
    <source>
        <strain evidence="4 5">NS354</strain>
    </source>
</reference>
<accession>A0A147EQ86</accession>
<feature type="region of interest" description="Disordered" evidence="1">
    <location>
        <begin position="356"/>
        <end position="375"/>
    </location>
</feature>
<feature type="compositionally biased region" description="Low complexity" evidence="1">
    <location>
        <begin position="1"/>
        <end position="18"/>
    </location>
</feature>
<dbReference type="Pfam" id="PF13280">
    <property type="entry name" value="WYL"/>
    <property type="match status" value="1"/>
</dbReference>
<feature type="domain" description="WCX" evidence="3">
    <location>
        <begin position="267"/>
        <end position="343"/>
    </location>
</feature>
<feature type="region of interest" description="Disordered" evidence="1">
    <location>
        <begin position="1"/>
        <end position="20"/>
    </location>
</feature>
<evidence type="ECO:0000256" key="1">
    <source>
        <dbReference type="SAM" id="MobiDB-lite"/>
    </source>
</evidence>
<evidence type="ECO:0000259" key="3">
    <source>
        <dbReference type="Pfam" id="PF25583"/>
    </source>
</evidence>
<dbReference type="RefSeq" id="WP_058593303.1">
    <property type="nucleotide sequence ID" value="NZ_LDRK01000018.1"/>
</dbReference>